<keyword evidence="2" id="KW-1185">Reference proteome</keyword>
<evidence type="ECO:0000313" key="2">
    <source>
        <dbReference type="Proteomes" id="UP000026960"/>
    </source>
</evidence>
<dbReference type="Gramene" id="OBART03G01120.1">
    <property type="protein sequence ID" value="OBART03G01120.1"/>
    <property type="gene ID" value="OBART03G01120"/>
</dbReference>
<dbReference type="PaxDb" id="65489-OBART03G01120.1"/>
<organism evidence="1">
    <name type="scientific">Oryza barthii</name>
    <dbReference type="NCBI Taxonomy" id="65489"/>
    <lineage>
        <taxon>Eukaryota</taxon>
        <taxon>Viridiplantae</taxon>
        <taxon>Streptophyta</taxon>
        <taxon>Embryophyta</taxon>
        <taxon>Tracheophyta</taxon>
        <taxon>Spermatophyta</taxon>
        <taxon>Magnoliopsida</taxon>
        <taxon>Liliopsida</taxon>
        <taxon>Poales</taxon>
        <taxon>Poaceae</taxon>
        <taxon>BOP clade</taxon>
        <taxon>Oryzoideae</taxon>
        <taxon>Oryzeae</taxon>
        <taxon>Oryzinae</taxon>
        <taxon>Oryza</taxon>
    </lineage>
</organism>
<reference evidence="1" key="1">
    <citation type="journal article" date="2009" name="Rice">
        <title>De Novo Next Generation Sequencing of Plant Genomes.</title>
        <authorList>
            <person name="Rounsley S."/>
            <person name="Marri P.R."/>
            <person name="Yu Y."/>
            <person name="He R."/>
            <person name="Sisneros N."/>
            <person name="Goicoechea J.L."/>
            <person name="Lee S.J."/>
            <person name="Angelova A."/>
            <person name="Kudrna D."/>
            <person name="Luo M."/>
            <person name="Affourtit J."/>
            <person name="Desany B."/>
            <person name="Knight J."/>
            <person name="Niazi F."/>
            <person name="Egholm M."/>
            <person name="Wing R.A."/>
        </authorList>
    </citation>
    <scope>NUCLEOTIDE SEQUENCE [LARGE SCALE GENOMIC DNA]</scope>
    <source>
        <strain evidence="1">cv. IRGC 105608</strain>
    </source>
</reference>
<accession>A0A0D3FCY6</accession>
<name>A0A0D3FCY6_9ORYZ</name>
<protein>
    <submittedName>
        <fullName evidence="1">Uncharacterized protein</fullName>
    </submittedName>
</protein>
<sequence length="64" mass="7797">MVQRETPSCERDHHHCMRRMIESRVDKMADFSLKDKKKLYKRTEFCNRMAQDGIRFGASFHRHL</sequence>
<dbReference type="HOGENOM" id="CLU_2871171_0_0_1"/>
<dbReference type="Proteomes" id="UP000026960">
    <property type="component" value="Chromosome 3"/>
</dbReference>
<proteinExistence type="predicted"/>
<reference evidence="1" key="2">
    <citation type="submission" date="2015-03" db="UniProtKB">
        <authorList>
            <consortium name="EnsemblPlants"/>
        </authorList>
    </citation>
    <scope>IDENTIFICATION</scope>
</reference>
<dbReference type="EnsemblPlants" id="OBART03G01120.1">
    <property type="protein sequence ID" value="OBART03G01120.1"/>
    <property type="gene ID" value="OBART03G01120"/>
</dbReference>
<evidence type="ECO:0000313" key="1">
    <source>
        <dbReference type="EnsemblPlants" id="OBART03G01120.1"/>
    </source>
</evidence>
<dbReference type="AlphaFoldDB" id="A0A0D3FCY6"/>